<reference evidence="1" key="1">
    <citation type="submission" date="2020-11" db="EMBL/GenBank/DDBJ databases">
        <authorList>
            <consortium name="DOE Joint Genome Institute"/>
            <person name="Ahrendt S."/>
            <person name="Riley R."/>
            <person name="Andreopoulos W."/>
            <person name="Labutti K."/>
            <person name="Pangilinan J."/>
            <person name="Ruiz-Duenas F.J."/>
            <person name="Barrasa J.M."/>
            <person name="Sanchez-Garcia M."/>
            <person name="Camarero S."/>
            <person name="Miyauchi S."/>
            <person name="Serrano A."/>
            <person name="Linde D."/>
            <person name="Babiker R."/>
            <person name="Drula E."/>
            <person name="Ayuso-Fernandez I."/>
            <person name="Pacheco R."/>
            <person name="Padilla G."/>
            <person name="Ferreira P."/>
            <person name="Barriuso J."/>
            <person name="Kellner H."/>
            <person name="Castanera R."/>
            <person name="Alfaro M."/>
            <person name="Ramirez L."/>
            <person name="Pisabarro A.G."/>
            <person name="Kuo A."/>
            <person name="Tritt A."/>
            <person name="Lipzen A."/>
            <person name="He G."/>
            <person name="Yan M."/>
            <person name="Ng V."/>
            <person name="Cullen D."/>
            <person name="Martin F."/>
            <person name="Rosso M.-N."/>
            <person name="Henrissat B."/>
            <person name="Hibbett D."/>
            <person name="Martinez A.T."/>
            <person name="Grigoriev I.V."/>
        </authorList>
    </citation>
    <scope>NUCLEOTIDE SEQUENCE</scope>
    <source>
        <strain evidence="1">CBS 506.95</strain>
    </source>
</reference>
<keyword evidence="2" id="KW-1185">Reference proteome</keyword>
<evidence type="ECO:0000313" key="2">
    <source>
        <dbReference type="Proteomes" id="UP000807306"/>
    </source>
</evidence>
<name>A0A9P6JLN8_9AGAR</name>
<evidence type="ECO:0008006" key="3">
    <source>
        <dbReference type="Google" id="ProtNLM"/>
    </source>
</evidence>
<dbReference type="Gene3D" id="3.40.50.150">
    <property type="entry name" value="Vaccinia Virus protein VP39"/>
    <property type="match status" value="1"/>
</dbReference>
<dbReference type="EMBL" id="MU157891">
    <property type="protein sequence ID" value="KAF9524915.1"/>
    <property type="molecule type" value="Genomic_DNA"/>
</dbReference>
<organism evidence="1 2">
    <name type="scientific">Crepidotus variabilis</name>
    <dbReference type="NCBI Taxonomy" id="179855"/>
    <lineage>
        <taxon>Eukaryota</taxon>
        <taxon>Fungi</taxon>
        <taxon>Dikarya</taxon>
        <taxon>Basidiomycota</taxon>
        <taxon>Agaricomycotina</taxon>
        <taxon>Agaricomycetes</taxon>
        <taxon>Agaricomycetidae</taxon>
        <taxon>Agaricales</taxon>
        <taxon>Agaricineae</taxon>
        <taxon>Crepidotaceae</taxon>
        <taxon>Crepidotus</taxon>
    </lineage>
</organism>
<dbReference type="PANTHER" id="PTHR45036:SF1">
    <property type="entry name" value="METHYLTRANSFERASE LIKE 7A"/>
    <property type="match status" value="1"/>
</dbReference>
<sequence length="281" mass="31978">MKLMNAFSLWDDIRIALQIAFFPTIKEVWKKPGLLWPSQWRRLSGIFMAHTWLVFGVGVDENAKVPKARLLSPSDEEKRPQGIVLDLGAAHGHTVKYLDRDRVSHYVALEPNTLMHPKLRSLSSEAGFYESDGSLIMLSCGAEDTKAILSSLKAAGISTDKPPVDTIISIMTLCTVPEPQRTINSLVRDVLKSGGAFMIYEHVLSHRDDVAWWQRFWAPLWTIAFDGCRLDRPTDAYLKMVEIQCADGTKESAWKEWKSWLKEGEDEECLFWHAVGRYVKK</sequence>
<dbReference type="AlphaFoldDB" id="A0A9P6JLN8"/>
<dbReference type="Proteomes" id="UP000807306">
    <property type="component" value="Unassembled WGS sequence"/>
</dbReference>
<dbReference type="Pfam" id="PF13489">
    <property type="entry name" value="Methyltransf_23"/>
    <property type="match status" value="1"/>
</dbReference>
<dbReference type="PANTHER" id="PTHR45036">
    <property type="entry name" value="METHYLTRANSFERASE LIKE 7B"/>
    <property type="match status" value="1"/>
</dbReference>
<gene>
    <name evidence="1" type="ORF">CPB83DRAFT_860456</name>
</gene>
<proteinExistence type="predicted"/>
<protein>
    <recommendedName>
        <fullName evidence="3">S-adenosyl-L-methionine-dependent methyltransferase</fullName>
    </recommendedName>
</protein>
<accession>A0A9P6JLN8</accession>
<comment type="caution">
    <text evidence="1">The sequence shown here is derived from an EMBL/GenBank/DDBJ whole genome shotgun (WGS) entry which is preliminary data.</text>
</comment>
<dbReference type="SUPFAM" id="SSF53335">
    <property type="entry name" value="S-adenosyl-L-methionine-dependent methyltransferases"/>
    <property type="match status" value="1"/>
</dbReference>
<evidence type="ECO:0000313" key="1">
    <source>
        <dbReference type="EMBL" id="KAF9524915.1"/>
    </source>
</evidence>
<dbReference type="OrthoDB" id="540004at2759"/>
<dbReference type="InterPro" id="IPR029063">
    <property type="entry name" value="SAM-dependent_MTases_sf"/>
</dbReference>
<dbReference type="InterPro" id="IPR052356">
    <property type="entry name" value="Thiol_S-MT"/>
</dbReference>